<dbReference type="Proteomes" id="UP000824120">
    <property type="component" value="Chromosome 7"/>
</dbReference>
<protein>
    <submittedName>
        <fullName evidence="2">Uncharacterized protein</fullName>
    </submittedName>
</protein>
<dbReference type="OrthoDB" id="10551323at2759"/>
<name>A0A9J5Y437_SOLCO</name>
<keyword evidence="3" id="KW-1185">Reference proteome</keyword>
<evidence type="ECO:0000313" key="3">
    <source>
        <dbReference type="Proteomes" id="UP000824120"/>
    </source>
</evidence>
<gene>
    <name evidence="2" type="ORF">H5410_035879</name>
</gene>
<feature type="region of interest" description="Disordered" evidence="1">
    <location>
        <begin position="123"/>
        <end position="146"/>
    </location>
</feature>
<evidence type="ECO:0000313" key="2">
    <source>
        <dbReference type="EMBL" id="KAG5594647.1"/>
    </source>
</evidence>
<feature type="region of interest" description="Disordered" evidence="1">
    <location>
        <begin position="53"/>
        <end position="85"/>
    </location>
</feature>
<accession>A0A9J5Y437</accession>
<feature type="region of interest" description="Disordered" evidence="1">
    <location>
        <begin position="1"/>
        <end position="38"/>
    </location>
</feature>
<proteinExistence type="predicted"/>
<organism evidence="2 3">
    <name type="scientific">Solanum commersonii</name>
    <name type="common">Commerson's wild potato</name>
    <name type="synonym">Commerson's nightshade</name>
    <dbReference type="NCBI Taxonomy" id="4109"/>
    <lineage>
        <taxon>Eukaryota</taxon>
        <taxon>Viridiplantae</taxon>
        <taxon>Streptophyta</taxon>
        <taxon>Embryophyta</taxon>
        <taxon>Tracheophyta</taxon>
        <taxon>Spermatophyta</taxon>
        <taxon>Magnoliopsida</taxon>
        <taxon>eudicotyledons</taxon>
        <taxon>Gunneridae</taxon>
        <taxon>Pentapetalae</taxon>
        <taxon>asterids</taxon>
        <taxon>lamiids</taxon>
        <taxon>Solanales</taxon>
        <taxon>Solanaceae</taxon>
        <taxon>Solanoideae</taxon>
        <taxon>Solaneae</taxon>
        <taxon>Solanum</taxon>
    </lineage>
</organism>
<sequence>MSEPDNDWSCKFEENPELTRSHTNLDVGQKTIKPTNSPIMSYKEDAFAFSDNGFEEAHTPSPARIGNKENFPSNVNLPPKSRSPKRFLNKRLSTATEGACAPSPVTHSNRISNIGGLDEAMQELQSTRNNELKYPIGSQRDTVNLR</sequence>
<feature type="compositionally biased region" description="Basic and acidic residues" evidence="1">
    <location>
        <begin position="8"/>
        <end position="20"/>
    </location>
</feature>
<dbReference type="EMBL" id="JACXVP010000007">
    <property type="protein sequence ID" value="KAG5594647.1"/>
    <property type="molecule type" value="Genomic_DNA"/>
</dbReference>
<dbReference type="AlphaFoldDB" id="A0A9J5Y437"/>
<feature type="compositionally biased region" description="Polar residues" evidence="1">
    <location>
        <begin position="21"/>
        <end position="38"/>
    </location>
</feature>
<evidence type="ECO:0000256" key="1">
    <source>
        <dbReference type="SAM" id="MobiDB-lite"/>
    </source>
</evidence>
<comment type="caution">
    <text evidence="2">The sequence shown here is derived from an EMBL/GenBank/DDBJ whole genome shotgun (WGS) entry which is preliminary data.</text>
</comment>
<reference evidence="2 3" key="1">
    <citation type="submission" date="2020-09" db="EMBL/GenBank/DDBJ databases">
        <title>De no assembly of potato wild relative species, Solanum commersonii.</title>
        <authorList>
            <person name="Cho K."/>
        </authorList>
    </citation>
    <scope>NUCLEOTIDE SEQUENCE [LARGE SCALE GENOMIC DNA]</scope>
    <source>
        <strain evidence="2">LZ3.2</strain>
        <tissue evidence="2">Leaf</tissue>
    </source>
</reference>